<dbReference type="Gene3D" id="1.10.10.10">
    <property type="entry name" value="Winged helix-like DNA-binding domain superfamily/Winged helix DNA-binding domain"/>
    <property type="match status" value="1"/>
</dbReference>
<dbReference type="InterPro" id="IPR036388">
    <property type="entry name" value="WH-like_DNA-bd_sf"/>
</dbReference>
<dbReference type="PROSITE" id="PS50995">
    <property type="entry name" value="HTH_MARR_2"/>
    <property type="match status" value="1"/>
</dbReference>
<dbReference type="Pfam" id="PF12802">
    <property type="entry name" value="MarR_2"/>
    <property type="match status" value="1"/>
</dbReference>
<keyword evidence="3" id="KW-1185">Reference proteome</keyword>
<dbReference type="PANTHER" id="PTHR33164">
    <property type="entry name" value="TRANSCRIPTIONAL REGULATOR, MARR FAMILY"/>
    <property type="match status" value="1"/>
</dbReference>
<dbReference type="SUPFAM" id="SSF46785">
    <property type="entry name" value="Winged helix' DNA-binding domain"/>
    <property type="match status" value="1"/>
</dbReference>
<organism evidence="2 3">
    <name type="scientific">Lichenibacterium minor</name>
    <dbReference type="NCBI Taxonomy" id="2316528"/>
    <lineage>
        <taxon>Bacteria</taxon>
        <taxon>Pseudomonadati</taxon>
        <taxon>Pseudomonadota</taxon>
        <taxon>Alphaproteobacteria</taxon>
        <taxon>Hyphomicrobiales</taxon>
        <taxon>Lichenihabitantaceae</taxon>
        <taxon>Lichenibacterium</taxon>
    </lineage>
</organism>
<dbReference type="GO" id="GO:0003700">
    <property type="term" value="F:DNA-binding transcription factor activity"/>
    <property type="evidence" value="ECO:0007669"/>
    <property type="project" value="InterPro"/>
</dbReference>
<dbReference type="GO" id="GO:0006950">
    <property type="term" value="P:response to stress"/>
    <property type="evidence" value="ECO:0007669"/>
    <property type="project" value="TreeGrafter"/>
</dbReference>
<protein>
    <submittedName>
        <fullName evidence="2">MarR family transcriptional regulator</fullName>
    </submittedName>
</protein>
<dbReference type="PANTHER" id="PTHR33164:SF44">
    <property type="entry name" value="TRANSCRIPTIONAL REGULATORY PROTEIN"/>
    <property type="match status" value="1"/>
</dbReference>
<accession>A0A4Q2U9S9</accession>
<dbReference type="InterPro" id="IPR036390">
    <property type="entry name" value="WH_DNA-bd_sf"/>
</dbReference>
<dbReference type="EMBL" id="QYBB01000005">
    <property type="protein sequence ID" value="RYC32698.1"/>
    <property type="molecule type" value="Genomic_DNA"/>
</dbReference>
<dbReference type="Proteomes" id="UP000290759">
    <property type="component" value="Unassembled WGS sequence"/>
</dbReference>
<proteinExistence type="predicted"/>
<comment type="caution">
    <text evidence="2">The sequence shown here is derived from an EMBL/GenBank/DDBJ whole genome shotgun (WGS) entry which is preliminary data.</text>
</comment>
<dbReference type="InterPro" id="IPR039422">
    <property type="entry name" value="MarR/SlyA-like"/>
</dbReference>
<reference evidence="2 3" key="2">
    <citation type="submission" date="2019-02" db="EMBL/GenBank/DDBJ databases">
        <title>'Lichenibacterium ramalinii' gen. nov. sp. nov., 'Lichenibacterium minor' gen. nov. sp. nov.</title>
        <authorList>
            <person name="Pankratov T."/>
        </authorList>
    </citation>
    <scope>NUCLEOTIDE SEQUENCE [LARGE SCALE GENOMIC DNA]</scope>
    <source>
        <strain evidence="2 3">RmlP026</strain>
    </source>
</reference>
<sequence>MPRGGRPLAEPKVVGQVPSGAAVAAPPPLYDLIELFFFAYRDFTADADRQLAGLGFGRAHHRVLHFVDRHPGLTVASLLDILKITKQSLNRVMKDLTDGAFIEVRTGTSDRRRRTLHVTPTGGRLAVDLAYLHSARFERALSPLPPEVRRQAVEFLLGMIDAGERDRVVDLVFGEPALPAAEAAVRRDDASREHAA</sequence>
<feature type="domain" description="HTH marR-type" evidence="1">
    <location>
        <begin position="26"/>
        <end position="162"/>
    </location>
</feature>
<dbReference type="SMART" id="SM00347">
    <property type="entry name" value="HTH_MARR"/>
    <property type="match status" value="1"/>
</dbReference>
<evidence type="ECO:0000313" key="2">
    <source>
        <dbReference type="EMBL" id="RYC32698.1"/>
    </source>
</evidence>
<evidence type="ECO:0000259" key="1">
    <source>
        <dbReference type="PROSITE" id="PS50995"/>
    </source>
</evidence>
<dbReference type="OrthoDB" id="9799368at2"/>
<reference evidence="2 3" key="1">
    <citation type="submission" date="2018-12" db="EMBL/GenBank/DDBJ databases">
        <authorList>
            <person name="Grouzdev D.S."/>
            <person name="Krutkina M.S."/>
        </authorList>
    </citation>
    <scope>NUCLEOTIDE SEQUENCE [LARGE SCALE GENOMIC DNA]</scope>
    <source>
        <strain evidence="2 3">RmlP026</strain>
    </source>
</reference>
<dbReference type="AlphaFoldDB" id="A0A4Q2U9S9"/>
<dbReference type="InterPro" id="IPR000835">
    <property type="entry name" value="HTH_MarR-typ"/>
</dbReference>
<evidence type="ECO:0000313" key="3">
    <source>
        <dbReference type="Proteomes" id="UP000290759"/>
    </source>
</evidence>
<gene>
    <name evidence="2" type="ORF">D3273_06300</name>
</gene>
<name>A0A4Q2U9S9_9HYPH</name>